<organism evidence="2 3">
    <name type="scientific">Morchella conica CCBAS932</name>
    <dbReference type="NCBI Taxonomy" id="1392247"/>
    <lineage>
        <taxon>Eukaryota</taxon>
        <taxon>Fungi</taxon>
        <taxon>Dikarya</taxon>
        <taxon>Ascomycota</taxon>
        <taxon>Pezizomycotina</taxon>
        <taxon>Pezizomycetes</taxon>
        <taxon>Pezizales</taxon>
        <taxon>Morchellaceae</taxon>
        <taxon>Morchella</taxon>
    </lineage>
</organism>
<keyword evidence="3" id="KW-1185">Reference proteome</keyword>
<feature type="compositionally biased region" description="Basic residues" evidence="1">
    <location>
        <begin position="56"/>
        <end position="77"/>
    </location>
</feature>
<evidence type="ECO:0000313" key="2">
    <source>
        <dbReference type="EMBL" id="RPB10995.1"/>
    </source>
</evidence>
<evidence type="ECO:0000313" key="3">
    <source>
        <dbReference type="Proteomes" id="UP000277580"/>
    </source>
</evidence>
<dbReference type="Proteomes" id="UP000277580">
    <property type="component" value="Unassembled WGS sequence"/>
</dbReference>
<reference evidence="2 3" key="1">
    <citation type="journal article" date="2018" name="Nat. Ecol. Evol.">
        <title>Pezizomycetes genomes reveal the molecular basis of ectomycorrhizal truffle lifestyle.</title>
        <authorList>
            <person name="Murat C."/>
            <person name="Payen T."/>
            <person name="Noel B."/>
            <person name="Kuo A."/>
            <person name="Morin E."/>
            <person name="Chen J."/>
            <person name="Kohler A."/>
            <person name="Krizsan K."/>
            <person name="Balestrini R."/>
            <person name="Da Silva C."/>
            <person name="Montanini B."/>
            <person name="Hainaut M."/>
            <person name="Levati E."/>
            <person name="Barry K.W."/>
            <person name="Belfiori B."/>
            <person name="Cichocki N."/>
            <person name="Clum A."/>
            <person name="Dockter R.B."/>
            <person name="Fauchery L."/>
            <person name="Guy J."/>
            <person name="Iotti M."/>
            <person name="Le Tacon F."/>
            <person name="Lindquist E.A."/>
            <person name="Lipzen A."/>
            <person name="Malagnac F."/>
            <person name="Mello A."/>
            <person name="Molinier V."/>
            <person name="Miyauchi S."/>
            <person name="Poulain J."/>
            <person name="Riccioni C."/>
            <person name="Rubini A."/>
            <person name="Sitrit Y."/>
            <person name="Splivallo R."/>
            <person name="Traeger S."/>
            <person name="Wang M."/>
            <person name="Zifcakova L."/>
            <person name="Wipf D."/>
            <person name="Zambonelli A."/>
            <person name="Paolocci F."/>
            <person name="Nowrousian M."/>
            <person name="Ottonello S."/>
            <person name="Baldrian P."/>
            <person name="Spatafora J.W."/>
            <person name="Henrissat B."/>
            <person name="Nagy L.G."/>
            <person name="Aury J.M."/>
            <person name="Wincker P."/>
            <person name="Grigoriev I.V."/>
            <person name="Bonfante P."/>
            <person name="Martin F.M."/>
        </authorList>
    </citation>
    <scope>NUCLEOTIDE SEQUENCE [LARGE SCALE GENOMIC DNA]</scope>
    <source>
        <strain evidence="2 3">CCBAS932</strain>
    </source>
</reference>
<dbReference type="InParanoid" id="A0A3N4KZ21"/>
<sequence>MHIAQYLHTCMSRQGLEFRLYSAPPTMKPRSMRRKDGGQRRRRAAREEDDLERASPRRRRRRRRRRTSTRRRRRTRRTTVNLVNLVNTTAGTEHERSRVPTDGLTAACTVGPA</sequence>
<protein>
    <submittedName>
        <fullName evidence="2">Uncharacterized protein</fullName>
    </submittedName>
</protein>
<feature type="region of interest" description="Disordered" evidence="1">
    <location>
        <begin position="20"/>
        <end position="113"/>
    </location>
</feature>
<proteinExistence type="predicted"/>
<accession>A0A3N4KZ21</accession>
<dbReference type="AlphaFoldDB" id="A0A3N4KZ21"/>
<name>A0A3N4KZ21_9PEZI</name>
<dbReference type="EMBL" id="ML119138">
    <property type="protein sequence ID" value="RPB10995.1"/>
    <property type="molecule type" value="Genomic_DNA"/>
</dbReference>
<gene>
    <name evidence="2" type="ORF">P167DRAFT_231594</name>
</gene>
<feature type="compositionally biased region" description="Polar residues" evidence="1">
    <location>
        <begin position="80"/>
        <end position="91"/>
    </location>
</feature>
<evidence type="ECO:0000256" key="1">
    <source>
        <dbReference type="SAM" id="MobiDB-lite"/>
    </source>
</evidence>